<dbReference type="EMBL" id="NVSR01000182">
    <property type="protein sequence ID" value="PCI21556.1"/>
    <property type="molecule type" value="Genomic_DNA"/>
</dbReference>
<feature type="compositionally biased region" description="Basic and acidic residues" evidence="1">
    <location>
        <begin position="174"/>
        <end position="183"/>
    </location>
</feature>
<feature type="domain" description="Thoeris protein ThsB TIR-like" evidence="2">
    <location>
        <begin position="9"/>
        <end position="109"/>
    </location>
</feature>
<dbReference type="Gene3D" id="3.40.50.11200">
    <property type="match status" value="1"/>
</dbReference>
<comment type="caution">
    <text evidence="3">The sequence shown here is derived from an EMBL/GenBank/DDBJ whole genome shotgun (WGS) entry which is preliminary data.</text>
</comment>
<evidence type="ECO:0000313" key="4">
    <source>
        <dbReference type="Proteomes" id="UP000218113"/>
    </source>
</evidence>
<evidence type="ECO:0000259" key="2">
    <source>
        <dbReference type="Pfam" id="PF08937"/>
    </source>
</evidence>
<accession>A0A2A4SJK8</accession>
<sequence>MMAKRHNVFVSYHHANDQGYRNEFERLFSDKHNIMVSKSVQIGDLDPNLKTETIRQKIRDEYLRDSTVTVVLIGKDTWKRKHVDWEISSSIRGTTLNPRNGLIGILLPSHPSYGKDTYNQYTIPPRLYDNLGNGFATIHNWSTNKAHVQSWIHEAFDRRKQIDPNNSRPMFGKNRGEDQKGWQ</sequence>
<dbReference type="Proteomes" id="UP000218113">
    <property type="component" value="Unassembled WGS sequence"/>
</dbReference>
<protein>
    <recommendedName>
        <fullName evidence="2">Thoeris protein ThsB TIR-like domain-containing protein</fullName>
    </recommendedName>
</protein>
<dbReference type="AlphaFoldDB" id="A0A2A4SJK8"/>
<dbReference type="InterPro" id="IPR015032">
    <property type="entry name" value="ThsB__TIR-like_domain"/>
</dbReference>
<evidence type="ECO:0000313" key="3">
    <source>
        <dbReference type="EMBL" id="PCI21556.1"/>
    </source>
</evidence>
<organism evidence="3 4">
    <name type="scientific">SAR324 cluster bacterium</name>
    <dbReference type="NCBI Taxonomy" id="2024889"/>
    <lineage>
        <taxon>Bacteria</taxon>
        <taxon>Deltaproteobacteria</taxon>
        <taxon>SAR324 cluster</taxon>
    </lineage>
</organism>
<proteinExistence type="predicted"/>
<gene>
    <name evidence="3" type="ORF">COB67_14020</name>
</gene>
<evidence type="ECO:0000256" key="1">
    <source>
        <dbReference type="SAM" id="MobiDB-lite"/>
    </source>
</evidence>
<name>A0A2A4SJK8_9DELT</name>
<reference evidence="4" key="1">
    <citation type="submission" date="2017-08" db="EMBL/GenBank/DDBJ databases">
        <title>A dynamic microbial community with high functional redundancy inhabits the cold, oxic subseafloor aquifer.</title>
        <authorList>
            <person name="Tully B.J."/>
            <person name="Wheat C.G."/>
            <person name="Glazer B.T."/>
            <person name="Huber J.A."/>
        </authorList>
    </citation>
    <scope>NUCLEOTIDE SEQUENCE [LARGE SCALE GENOMIC DNA]</scope>
</reference>
<dbReference type="Pfam" id="PF08937">
    <property type="entry name" value="ThsB_TIR"/>
    <property type="match status" value="1"/>
</dbReference>
<feature type="region of interest" description="Disordered" evidence="1">
    <location>
        <begin position="162"/>
        <end position="183"/>
    </location>
</feature>